<evidence type="ECO:0000313" key="3">
    <source>
        <dbReference type="Proteomes" id="UP000216998"/>
    </source>
</evidence>
<dbReference type="AlphaFoldDB" id="A0A255YX11"/>
<reference evidence="2 3" key="1">
    <citation type="submission" date="2017-07" db="EMBL/GenBank/DDBJ databases">
        <title>Niveispirillum cyanobacteriorum sp. nov., isolated from cyanobacterial aggregates in a eutrophic lake.</title>
        <authorList>
            <person name="Cai H."/>
        </authorList>
    </citation>
    <scope>NUCLEOTIDE SEQUENCE [LARGE SCALE GENOMIC DNA]</scope>
    <source>
        <strain evidence="3">TH1-14</strain>
    </source>
</reference>
<dbReference type="PIRSF" id="PIRSF026166">
    <property type="entry name" value="UCP026166"/>
    <property type="match status" value="1"/>
</dbReference>
<feature type="transmembrane region" description="Helical" evidence="1">
    <location>
        <begin position="232"/>
        <end position="253"/>
    </location>
</feature>
<dbReference type="InterPro" id="IPR038770">
    <property type="entry name" value="Na+/solute_symporter_sf"/>
</dbReference>
<keyword evidence="3" id="KW-1185">Reference proteome</keyword>
<sequence length="321" mass="33506">MNRILVAIVDPFLLALLATVGLAALFPATGPATVLVNHVADAAIALLFFFHGAKLSRDAILAGIGHWRLHLAVLASTFGLFPLLGLAAGLLPASVLSPVVATGILYLCLLPSTVQSSIAFVSIAGGNVPAAICSASASNLLGIFITPLMVGLLMHTGGQAGISLAALEAIILQLLVPFIAGHLARPLIGQFVQKHKQTISYTDRGSILLVVYSAFSAAMVEGLWHKVAPSDLLVISAASIMLLAMVLVATALTGRWLGFTVADRIVLVFCGSKKSLVSGVPMAGVLFPVAQVGLIILPLMIFHQIQLLVCTWLAARYRRSA</sequence>
<name>A0A255YX11_9PROT</name>
<organism evidence="2 3">
    <name type="scientific">Niveispirillum lacus</name>
    <dbReference type="NCBI Taxonomy" id="1981099"/>
    <lineage>
        <taxon>Bacteria</taxon>
        <taxon>Pseudomonadati</taxon>
        <taxon>Pseudomonadota</taxon>
        <taxon>Alphaproteobacteria</taxon>
        <taxon>Rhodospirillales</taxon>
        <taxon>Azospirillaceae</taxon>
        <taxon>Niveispirillum</taxon>
    </lineage>
</organism>
<proteinExistence type="predicted"/>
<feature type="transmembrane region" description="Helical" evidence="1">
    <location>
        <begin position="160"/>
        <end position="180"/>
    </location>
</feature>
<accession>A0A255YX11</accession>
<feature type="transmembrane region" description="Helical" evidence="1">
    <location>
        <begin position="71"/>
        <end position="91"/>
    </location>
</feature>
<dbReference type="OrthoDB" id="9792271at2"/>
<comment type="caution">
    <text evidence="2">The sequence shown here is derived from an EMBL/GenBank/DDBJ whole genome shotgun (WGS) entry which is preliminary data.</text>
</comment>
<dbReference type="InterPro" id="IPR016833">
    <property type="entry name" value="Put_Na-Bile_cotransptr"/>
</dbReference>
<dbReference type="Pfam" id="PF13593">
    <property type="entry name" value="SBF_like"/>
    <property type="match status" value="1"/>
</dbReference>
<protein>
    <submittedName>
        <fullName evidence="2">Bile acid:sodium symporter</fullName>
    </submittedName>
</protein>
<dbReference type="PANTHER" id="PTHR18640:SF5">
    <property type="entry name" value="SODIUM_BILE ACID COTRANSPORTER 7"/>
    <property type="match status" value="1"/>
</dbReference>
<keyword evidence="1" id="KW-0812">Transmembrane</keyword>
<dbReference type="PANTHER" id="PTHR18640">
    <property type="entry name" value="SOLUTE CARRIER FAMILY 10 MEMBER 7"/>
    <property type="match status" value="1"/>
</dbReference>
<feature type="transmembrane region" description="Helical" evidence="1">
    <location>
        <begin position="33"/>
        <end position="50"/>
    </location>
</feature>
<gene>
    <name evidence="2" type="ORF">CHU95_15380</name>
</gene>
<dbReference type="GO" id="GO:0005886">
    <property type="term" value="C:plasma membrane"/>
    <property type="evidence" value="ECO:0007669"/>
    <property type="project" value="TreeGrafter"/>
</dbReference>
<feature type="transmembrane region" description="Helical" evidence="1">
    <location>
        <begin position="130"/>
        <end position="154"/>
    </location>
</feature>
<evidence type="ECO:0000313" key="2">
    <source>
        <dbReference type="EMBL" id="OYQ33728.1"/>
    </source>
</evidence>
<dbReference type="Proteomes" id="UP000216998">
    <property type="component" value="Unassembled WGS sequence"/>
</dbReference>
<keyword evidence="1" id="KW-0472">Membrane</keyword>
<feature type="transmembrane region" description="Helical" evidence="1">
    <location>
        <begin position="201"/>
        <end position="220"/>
    </location>
</feature>
<dbReference type="Gene3D" id="1.20.1530.20">
    <property type="match status" value="1"/>
</dbReference>
<keyword evidence="1" id="KW-1133">Transmembrane helix</keyword>
<feature type="transmembrane region" description="Helical" evidence="1">
    <location>
        <begin position="103"/>
        <end position="123"/>
    </location>
</feature>
<dbReference type="RefSeq" id="WP_094457168.1">
    <property type="nucleotide sequence ID" value="NZ_NOXU01000030.1"/>
</dbReference>
<evidence type="ECO:0000256" key="1">
    <source>
        <dbReference type="SAM" id="Phobius"/>
    </source>
</evidence>
<dbReference type="EMBL" id="NOXU01000030">
    <property type="protein sequence ID" value="OYQ33728.1"/>
    <property type="molecule type" value="Genomic_DNA"/>
</dbReference>